<protein>
    <submittedName>
        <fullName evidence="6">Modulator of drug activity B</fullName>
    </submittedName>
</protein>
<dbReference type="PANTHER" id="PTHR46305:SF3">
    <property type="entry name" value="NADPH:QUINONE OXIDOREDUCTASE MDAB"/>
    <property type="match status" value="1"/>
</dbReference>
<evidence type="ECO:0000256" key="4">
    <source>
        <dbReference type="ARBA" id="ARBA00037981"/>
    </source>
</evidence>
<dbReference type="AlphaFoldDB" id="A0A060Q1F6"/>
<accession>A0A060Q1F6</accession>
<feature type="domain" description="Flavodoxin-like fold" evidence="5">
    <location>
        <begin position="2"/>
        <end position="185"/>
    </location>
</feature>
<evidence type="ECO:0000313" key="7">
    <source>
        <dbReference type="Proteomes" id="UP000031662"/>
    </source>
</evidence>
<dbReference type="SUPFAM" id="SSF52218">
    <property type="entry name" value="Flavoproteins"/>
    <property type="match status" value="1"/>
</dbReference>
<name>A0A060Q1F6_HELPX</name>
<keyword evidence="3" id="KW-0274">FAD</keyword>
<gene>
    <name evidence="6" type="ORF">NY40_1304</name>
</gene>
<dbReference type="InterPro" id="IPR029039">
    <property type="entry name" value="Flavoprotein-like_sf"/>
</dbReference>
<dbReference type="Pfam" id="PF02525">
    <property type="entry name" value="Flavodoxin_2"/>
    <property type="match status" value="1"/>
</dbReference>
<dbReference type="EMBL" id="AP014523">
    <property type="protein sequence ID" value="BAO98311.1"/>
    <property type="molecule type" value="Genomic_DNA"/>
</dbReference>
<evidence type="ECO:0000256" key="3">
    <source>
        <dbReference type="ARBA" id="ARBA00022827"/>
    </source>
</evidence>
<reference evidence="6 7" key="1">
    <citation type="submission" date="2013-11" db="EMBL/GenBank/DDBJ databases">
        <title>Estimation of Helicobacter pylori bacteriophage ecology using H. pylori isolates.</title>
        <authorList>
            <person name="Uchiyama J."/>
            <person name="Takemura-Uchiyama I."/>
            <person name="Ujihara T."/>
            <person name="Matsuzaki S."/>
        </authorList>
    </citation>
    <scope>NUCLEOTIDE SEQUENCE [LARGE SCALE GENOMIC DNA]</scope>
    <source>
        <strain evidence="6 7">NY40</strain>
    </source>
</reference>
<dbReference type="HOGENOM" id="CLU_083846_0_0_7"/>
<evidence type="ECO:0000259" key="5">
    <source>
        <dbReference type="Pfam" id="PF02525"/>
    </source>
</evidence>
<evidence type="ECO:0000256" key="1">
    <source>
        <dbReference type="ARBA" id="ARBA00001974"/>
    </source>
</evidence>
<proteinExistence type="inferred from homology"/>
<evidence type="ECO:0000256" key="2">
    <source>
        <dbReference type="ARBA" id="ARBA00022630"/>
    </source>
</evidence>
<dbReference type="PANTHER" id="PTHR46305">
    <property type="match status" value="1"/>
</dbReference>
<dbReference type="Gene3D" id="3.40.50.360">
    <property type="match status" value="1"/>
</dbReference>
<comment type="similarity">
    <text evidence="4">Belongs to the oxidoreductase MdaB family.</text>
</comment>
<comment type="cofactor">
    <cofactor evidence="1">
        <name>FAD</name>
        <dbReference type="ChEBI" id="CHEBI:57692"/>
    </cofactor>
</comment>
<dbReference type="Proteomes" id="UP000031662">
    <property type="component" value="Chromosome"/>
</dbReference>
<dbReference type="InterPro" id="IPR003680">
    <property type="entry name" value="Flavodoxin_fold"/>
</dbReference>
<dbReference type="RefSeq" id="WP_041051264.1">
    <property type="nucleotide sequence ID" value="NZ_AP014523.1"/>
</dbReference>
<dbReference type="InterPro" id="IPR052397">
    <property type="entry name" value="NADPH-QR_MdaB"/>
</dbReference>
<sequence>MKKVLIINGAKAFGSSGGKLNETLTQHAKKTLESLGLEVDTTIVDKGYNHSQEVEKIVSADATIWQMPGWWMGEPWIVKKYIDEVFTSGHGKLYASDGRSSQNPTKNYGKGGLMQGKKYMLSLTWNAPIEAFNDPSEFFEGVGVDVVYLHLHKAFQFLGLSALPTFICNDVVKNPQVEQYLNSLTTHLHQAFGK</sequence>
<evidence type="ECO:0000313" key="6">
    <source>
        <dbReference type="EMBL" id="BAO98311.1"/>
    </source>
</evidence>
<keyword evidence="2" id="KW-0285">Flavoprotein</keyword>
<organism evidence="6 7">
    <name type="scientific">Helicobacter pylori NY40</name>
    <dbReference type="NCBI Taxonomy" id="1426844"/>
    <lineage>
        <taxon>Bacteria</taxon>
        <taxon>Pseudomonadati</taxon>
        <taxon>Campylobacterota</taxon>
        <taxon>Epsilonproteobacteria</taxon>
        <taxon>Campylobacterales</taxon>
        <taxon>Helicobacteraceae</taxon>
        <taxon>Helicobacter</taxon>
    </lineage>
</organism>